<keyword evidence="3" id="KW-1185">Reference proteome</keyword>
<reference evidence="2 3" key="1">
    <citation type="submission" date="2015-09" db="EMBL/GenBank/DDBJ databases">
        <title>Trachymyrmex zeteki WGS genome.</title>
        <authorList>
            <person name="Nygaard S."/>
            <person name="Hu H."/>
            <person name="Boomsma J."/>
            <person name="Zhang G."/>
        </authorList>
    </citation>
    <scope>NUCLEOTIDE SEQUENCE [LARGE SCALE GENOMIC DNA]</scope>
    <source>
        <strain evidence="2">Tzet28-1</strain>
        <tissue evidence="2">Whole body</tissue>
    </source>
</reference>
<feature type="non-terminal residue" evidence="2">
    <location>
        <position position="1"/>
    </location>
</feature>
<proteinExistence type="predicted"/>
<accession>A0A151WSE8</accession>
<gene>
    <name evidence="2" type="ORF">ALC60_10110</name>
</gene>
<dbReference type="EMBL" id="KQ982773">
    <property type="protein sequence ID" value="KYQ50786.1"/>
    <property type="molecule type" value="Genomic_DNA"/>
</dbReference>
<name>A0A151WSE8_9HYME</name>
<evidence type="ECO:0000313" key="3">
    <source>
        <dbReference type="Proteomes" id="UP000075809"/>
    </source>
</evidence>
<organism evidence="2 3">
    <name type="scientific">Mycetomoellerius zeteki</name>
    <dbReference type="NCBI Taxonomy" id="64791"/>
    <lineage>
        <taxon>Eukaryota</taxon>
        <taxon>Metazoa</taxon>
        <taxon>Ecdysozoa</taxon>
        <taxon>Arthropoda</taxon>
        <taxon>Hexapoda</taxon>
        <taxon>Insecta</taxon>
        <taxon>Pterygota</taxon>
        <taxon>Neoptera</taxon>
        <taxon>Endopterygota</taxon>
        <taxon>Hymenoptera</taxon>
        <taxon>Apocrita</taxon>
        <taxon>Aculeata</taxon>
        <taxon>Formicoidea</taxon>
        <taxon>Formicidae</taxon>
        <taxon>Myrmicinae</taxon>
        <taxon>Mycetomoellerius</taxon>
    </lineage>
</organism>
<dbReference type="Proteomes" id="UP000075809">
    <property type="component" value="Unassembled WGS sequence"/>
</dbReference>
<protein>
    <submittedName>
        <fullName evidence="2">Uncharacterized protein</fullName>
    </submittedName>
</protein>
<evidence type="ECO:0000256" key="1">
    <source>
        <dbReference type="SAM" id="MobiDB-lite"/>
    </source>
</evidence>
<sequence>EKLERSRRNARTALGAQIISLNRESRCGCGLPCRRAKTNLPDTESSSPGRQKATSAGSGCIPQLHEAKERDRTLRHNPKEEPRGLPGDPLHP</sequence>
<dbReference type="AlphaFoldDB" id="A0A151WSE8"/>
<feature type="compositionally biased region" description="Polar residues" evidence="1">
    <location>
        <begin position="40"/>
        <end position="57"/>
    </location>
</feature>
<feature type="compositionally biased region" description="Basic and acidic residues" evidence="1">
    <location>
        <begin position="65"/>
        <end position="83"/>
    </location>
</feature>
<evidence type="ECO:0000313" key="2">
    <source>
        <dbReference type="EMBL" id="KYQ50786.1"/>
    </source>
</evidence>
<feature type="region of interest" description="Disordered" evidence="1">
    <location>
        <begin position="32"/>
        <end position="92"/>
    </location>
</feature>